<dbReference type="AlphaFoldDB" id="A0A7C1CY94"/>
<gene>
    <name evidence="1" type="ORF">ENN47_12000</name>
</gene>
<protein>
    <submittedName>
        <fullName evidence="1">Winged helix-turn-helix transcriptional regulator</fullName>
    </submittedName>
</protein>
<reference evidence="1" key="1">
    <citation type="journal article" date="2020" name="mSystems">
        <title>Genome- and Community-Level Interaction Insights into Carbon Utilization and Element Cycling Functions of Hydrothermarchaeota in Hydrothermal Sediment.</title>
        <authorList>
            <person name="Zhou Z."/>
            <person name="Liu Y."/>
            <person name="Xu W."/>
            <person name="Pan J."/>
            <person name="Luo Z.H."/>
            <person name="Li M."/>
        </authorList>
    </citation>
    <scope>NUCLEOTIDE SEQUENCE [LARGE SCALE GENOMIC DNA]</scope>
    <source>
        <strain evidence="1">SpSt-1179</strain>
    </source>
</reference>
<dbReference type="InterPro" id="IPR036390">
    <property type="entry name" value="WH_DNA-bd_sf"/>
</dbReference>
<dbReference type="InterPro" id="IPR036388">
    <property type="entry name" value="WH-like_DNA-bd_sf"/>
</dbReference>
<evidence type="ECO:0000313" key="1">
    <source>
        <dbReference type="EMBL" id="HDP78871.1"/>
    </source>
</evidence>
<accession>A0A7C1CY94</accession>
<organism evidence="1">
    <name type="scientific">Mesotoga infera</name>
    <dbReference type="NCBI Taxonomy" id="1236046"/>
    <lineage>
        <taxon>Bacteria</taxon>
        <taxon>Thermotogati</taxon>
        <taxon>Thermotogota</taxon>
        <taxon>Thermotogae</taxon>
        <taxon>Kosmotogales</taxon>
        <taxon>Kosmotogaceae</taxon>
        <taxon>Mesotoga</taxon>
    </lineage>
</organism>
<dbReference type="InterPro" id="IPR029063">
    <property type="entry name" value="SAM-dependent_MTases_sf"/>
</dbReference>
<dbReference type="Gene3D" id="3.40.50.720">
    <property type="entry name" value="NAD(P)-binding Rossmann-like Domain"/>
    <property type="match status" value="1"/>
</dbReference>
<dbReference type="SUPFAM" id="SSF46785">
    <property type="entry name" value="Winged helix' DNA-binding domain"/>
    <property type="match status" value="1"/>
</dbReference>
<dbReference type="EMBL" id="DSBT01000371">
    <property type="protein sequence ID" value="HDP78871.1"/>
    <property type="molecule type" value="Genomic_DNA"/>
</dbReference>
<proteinExistence type="predicted"/>
<dbReference type="SUPFAM" id="SSF53335">
    <property type="entry name" value="S-adenosyl-L-methionine-dependent methyltransferases"/>
    <property type="match status" value="1"/>
</dbReference>
<name>A0A7C1CY94_9BACT</name>
<sequence length="223" mass="24843">MYQELGSFFNPSPETRELNILQAIAENPSISQERLSREIGIVPSMVHRYLSDFERTGLIAKIGENRRSMSYILLDEGRVRLQYLTVAYLADVAKIYAQSRSVFGEVLDFISARDFEKVYLYGAGIVGKMVSTILLYERIDVLGFIDDADFKKGTQVNGIVVLEPERVAGNEYDAVIVASFAHSASILSKAEAIGLKKLYSFEISSKGRVSLKEHKTNGGSEND</sequence>
<comment type="caution">
    <text evidence="1">The sequence shown here is derived from an EMBL/GenBank/DDBJ whole genome shotgun (WGS) entry which is preliminary data.</text>
</comment>
<dbReference type="Proteomes" id="UP000886198">
    <property type="component" value="Unassembled WGS sequence"/>
</dbReference>
<dbReference type="Pfam" id="PF13412">
    <property type="entry name" value="HTH_24"/>
    <property type="match status" value="1"/>
</dbReference>
<dbReference type="Gene3D" id="1.10.10.10">
    <property type="entry name" value="Winged helix-like DNA-binding domain superfamily/Winged helix DNA-binding domain"/>
    <property type="match status" value="1"/>
</dbReference>